<keyword evidence="9" id="KW-1185">Reference proteome</keyword>
<feature type="transmembrane region" description="Helical" evidence="5">
    <location>
        <begin position="311"/>
        <end position="330"/>
    </location>
</feature>
<dbReference type="NCBIfam" id="TIGR01770">
    <property type="entry name" value="NDH_I_N"/>
    <property type="match status" value="1"/>
</dbReference>
<sequence>MDYIKPTLEYAELSPLFIVFGVAIVGVVVEAFVARQRRHVVQVALASAGVVGALVATVIVGINLDEVGGGAGRGFVGAEGSIVVDGPAVYLWGLVLVAALAGVALFSERRLEAGVPAFAGQAAALPGSEGEREASTAGLAHSEVYPLVMFAVGGMMLFPASGDLLTMFVALEVLSLPLYLLCGLARRRRLLSQEAALKYFLLGAFSSGFFLYGVALVYGYAGSMDLGAIHDSVVAGTGNRVLLLLGIAMLSVGLLFKVGAVPFQAWTPDVYQGAPTAVTAFMSAATKIAAFGALLRLYYVAFGANRWDWQPMLWVVAILTMLLGAVLACVQSDVKRMLAYSAIAHTGFLLTGVLGVRAATDLTDDQVTSLQAVLFYLTTYGIASVGAFAVVTLVRDTNGEAPSFSRWTGLGKRSPVVAGVFAFFLLSMAGIPLTAGFIGKWAVFTVAMSAGAWPVVLVAIAASIISVYFYIRYIRLMFFTDPAPDQVVATVGTPSLFTSVTIGLCALVTLVLGIVPGPVLELCAQVGDFVR</sequence>
<evidence type="ECO:0000313" key="9">
    <source>
        <dbReference type="Proteomes" id="UP001589750"/>
    </source>
</evidence>
<evidence type="ECO:0000256" key="4">
    <source>
        <dbReference type="ARBA" id="ARBA00023136"/>
    </source>
</evidence>
<feature type="transmembrane region" description="Helical" evidence="5">
    <location>
        <begin position="415"/>
        <end position="438"/>
    </location>
</feature>
<feature type="transmembrane region" description="Helical" evidence="5">
    <location>
        <begin position="13"/>
        <end position="33"/>
    </location>
</feature>
<feature type="transmembrane region" description="Helical" evidence="5">
    <location>
        <begin position="167"/>
        <end position="185"/>
    </location>
</feature>
<comment type="subcellular location">
    <subcellularLocation>
        <location evidence="5">Cell membrane</location>
        <topology evidence="5">Multi-pass membrane protein</topology>
    </subcellularLocation>
    <subcellularLocation>
        <location evidence="1">Endomembrane system</location>
        <topology evidence="1">Multi-pass membrane protein</topology>
    </subcellularLocation>
    <subcellularLocation>
        <location evidence="6">Membrane</location>
        <topology evidence="6">Multi-pass membrane protein</topology>
    </subcellularLocation>
</comment>
<feature type="transmembrane region" description="Helical" evidence="5">
    <location>
        <begin position="278"/>
        <end position="299"/>
    </location>
</feature>
<evidence type="ECO:0000256" key="3">
    <source>
        <dbReference type="ARBA" id="ARBA00022989"/>
    </source>
</evidence>
<feature type="transmembrane region" description="Helical" evidence="5">
    <location>
        <begin position="89"/>
        <end position="106"/>
    </location>
</feature>
<comment type="catalytic activity">
    <reaction evidence="5">
        <text>a quinone + NADH + 5 H(+)(in) = a quinol + NAD(+) + 4 H(+)(out)</text>
        <dbReference type="Rhea" id="RHEA:57888"/>
        <dbReference type="ChEBI" id="CHEBI:15378"/>
        <dbReference type="ChEBI" id="CHEBI:24646"/>
        <dbReference type="ChEBI" id="CHEBI:57540"/>
        <dbReference type="ChEBI" id="CHEBI:57945"/>
        <dbReference type="ChEBI" id="CHEBI:132124"/>
    </reaction>
</comment>
<feature type="transmembrane region" description="Helical" evidence="5">
    <location>
        <begin position="197"/>
        <end position="221"/>
    </location>
</feature>
<dbReference type="PANTHER" id="PTHR22773">
    <property type="entry name" value="NADH DEHYDROGENASE"/>
    <property type="match status" value="1"/>
</dbReference>
<feature type="transmembrane region" description="Helical" evidence="5">
    <location>
        <begin position="144"/>
        <end position="161"/>
    </location>
</feature>
<accession>A0ABV5K9V7</accession>
<feature type="transmembrane region" description="Helical" evidence="5">
    <location>
        <begin position="450"/>
        <end position="471"/>
    </location>
</feature>
<comment type="subunit">
    <text evidence="5">NDH-1 is composed of 14 different subunits. Subunits NuoA, H, J, K, L, M, N constitute the membrane sector of the complex.</text>
</comment>
<gene>
    <name evidence="5 8" type="primary">nuoN</name>
    <name evidence="8" type="ORF">ACFFRI_09120</name>
</gene>
<dbReference type="Proteomes" id="UP001589750">
    <property type="component" value="Unassembled WGS sequence"/>
</dbReference>
<dbReference type="RefSeq" id="WP_140011384.1">
    <property type="nucleotide sequence ID" value="NZ_JBHMDG010000011.1"/>
</dbReference>
<evidence type="ECO:0000256" key="6">
    <source>
        <dbReference type="RuleBase" id="RU000320"/>
    </source>
</evidence>
<keyword evidence="4 5" id="KW-0472">Membrane</keyword>
<dbReference type="EC" id="7.1.1.-" evidence="5"/>
<keyword evidence="3 5" id="KW-1133">Transmembrane helix</keyword>
<feature type="transmembrane region" description="Helical" evidence="5">
    <location>
        <begin position="241"/>
        <end position="266"/>
    </location>
</feature>
<comment type="function">
    <text evidence="5">NDH-1 shuttles electrons from NADH, via FMN and iron-sulfur (Fe-S) centers, to quinones in the respiratory chain. The immediate electron acceptor for the enzyme in this species is believed to be a menaquinone. Couples the redox reaction to proton translocation (for every two electrons transferred, four hydrogen ions are translocated across the cytoplasmic membrane), and thus conserves the redox energy in a proton gradient.</text>
</comment>
<comment type="similarity">
    <text evidence="5">Belongs to the complex I subunit 2 family.</text>
</comment>
<proteinExistence type="inferred from homology"/>
<keyword evidence="5" id="KW-1003">Cell membrane</keyword>
<comment type="caution">
    <text evidence="8">The sequence shown here is derived from an EMBL/GenBank/DDBJ whole genome shotgun (WGS) entry which is preliminary data.</text>
</comment>
<organism evidence="8 9">
    <name type="scientific">Nocardioides plantarum</name>
    <dbReference type="NCBI Taxonomy" id="29299"/>
    <lineage>
        <taxon>Bacteria</taxon>
        <taxon>Bacillati</taxon>
        <taxon>Actinomycetota</taxon>
        <taxon>Actinomycetes</taxon>
        <taxon>Propionibacteriales</taxon>
        <taxon>Nocardioidaceae</taxon>
        <taxon>Nocardioides</taxon>
    </lineage>
</organism>
<dbReference type="Pfam" id="PF00361">
    <property type="entry name" value="Proton_antipo_M"/>
    <property type="match status" value="1"/>
</dbReference>
<keyword evidence="2 5" id="KW-0812">Transmembrane</keyword>
<keyword evidence="5" id="KW-0813">Transport</keyword>
<dbReference type="NCBIfam" id="NF004441">
    <property type="entry name" value="PRK05777.1-4"/>
    <property type="match status" value="1"/>
</dbReference>
<feature type="transmembrane region" description="Helical" evidence="5">
    <location>
        <begin position="40"/>
        <end position="62"/>
    </location>
</feature>
<evidence type="ECO:0000259" key="7">
    <source>
        <dbReference type="Pfam" id="PF00361"/>
    </source>
</evidence>
<keyword evidence="5" id="KW-0874">Quinone</keyword>
<evidence type="ECO:0000256" key="1">
    <source>
        <dbReference type="ARBA" id="ARBA00004127"/>
    </source>
</evidence>
<keyword evidence="5" id="KW-0520">NAD</keyword>
<protein>
    <recommendedName>
        <fullName evidence="5">NADH-quinone oxidoreductase subunit N</fullName>
        <ecNumber evidence="5">7.1.1.-</ecNumber>
    </recommendedName>
    <alternativeName>
        <fullName evidence="5">NADH dehydrogenase I subunit N</fullName>
    </alternativeName>
    <alternativeName>
        <fullName evidence="5">NDH-1 subunit N</fullName>
    </alternativeName>
</protein>
<name>A0ABV5K9V7_9ACTN</name>
<dbReference type="HAMAP" id="MF_00445">
    <property type="entry name" value="NDH1_NuoN_1"/>
    <property type="match status" value="1"/>
</dbReference>
<feature type="transmembrane region" description="Helical" evidence="5">
    <location>
        <begin position="337"/>
        <end position="360"/>
    </location>
</feature>
<evidence type="ECO:0000256" key="2">
    <source>
        <dbReference type="ARBA" id="ARBA00022692"/>
    </source>
</evidence>
<dbReference type="InterPro" id="IPR010096">
    <property type="entry name" value="NADH-Q_OxRdtase_suN/2"/>
</dbReference>
<dbReference type="InterPro" id="IPR001750">
    <property type="entry name" value="ND/Mrp_TM"/>
</dbReference>
<dbReference type="EMBL" id="JBHMDG010000011">
    <property type="protein sequence ID" value="MFB9313202.1"/>
    <property type="molecule type" value="Genomic_DNA"/>
</dbReference>
<keyword evidence="5" id="KW-1278">Translocase</keyword>
<feature type="transmembrane region" description="Helical" evidence="5">
    <location>
        <begin position="372"/>
        <end position="394"/>
    </location>
</feature>
<evidence type="ECO:0000256" key="5">
    <source>
        <dbReference type="HAMAP-Rule" id="MF_00445"/>
    </source>
</evidence>
<evidence type="ECO:0000313" key="8">
    <source>
        <dbReference type="EMBL" id="MFB9313202.1"/>
    </source>
</evidence>
<reference evidence="8 9" key="1">
    <citation type="submission" date="2024-09" db="EMBL/GenBank/DDBJ databases">
        <authorList>
            <person name="Sun Q."/>
            <person name="Mori K."/>
        </authorList>
    </citation>
    <scope>NUCLEOTIDE SEQUENCE [LARGE SCALE GENOMIC DNA]</scope>
    <source>
        <strain evidence="8 9">JCM 9626</strain>
    </source>
</reference>
<feature type="domain" description="NADH:quinone oxidoreductase/Mrp antiporter transmembrane" evidence="7">
    <location>
        <begin position="161"/>
        <end position="465"/>
    </location>
</feature>